<proteinExistence type="predicted"/>
<reference evidence="2 3" key="1">
    <citation type="journal article" date="2012" name="New Phytol.">
        <title>Insight into trade-off between wood decay and parasitism from the genome of a fungal forest pathogen.</title>
        <authorList>
            <person name="Olson A."/>
            <person name="Aerts A."/>
            <person name="Asiegbu F."/>
            <person name="Belbahri L."/>
            <person name="Bouzid O."/>
            <person name="Broberg A."/>
            <person name="Canback B."/>
            <person name="Coutinho P.M."/>
            <person name="Cullen D."/>
            <person name="Dalman K."/>
            <person name="Deflorio G."/>
            <person name="van Diepen L.T."/>
            <person name="Dunand C."/>
            <person name="Duplessis S."/>
            <person name="Durling M."/>
            <person name="Gonthier P."/>
            <person name="Grimwood J."/>
            <person name="Fossdal C.G."/>
            <person name="Hansson D."/>
            <person name="Henrissat B."/>
            <person name="Hietala A."/>
            <person name="Himmelstrand K."/>
            <person name="Hoffmeister D."/>
            <person name="Hogberg N."/>
            <person name="James T.Y."/>
            <person name="Karlsson M."/>
            <person name="Kohler A."/>
            <person name="Kues U."/>
            <person name="Lee Y.H."/>
            <person name="Lin Y.C."/>
            <person name="Lind M."/>
            <person name="Lindquist E."/>
            <person name="Lombard V."/>
            <person name="Lucas S."/>
            <person name="Lunden K."/>
            <person name="Morin E."/>
            <person name="Murat C."/>
            <person name="Park J."/>
            <person name="Raffaello T."/>
            <person name="Rouze P."/>
            <person name="Salamov A."/>
            <person name="Schmutz J."/>
            <person name="Solheim H."/>
            <person name="Stahlberg J."/>
            <person name="Velez H."/>
            <person name="de Vries R.P."/>
            <person name="Wiebenga A."/>
            <person name="Woodward S."/>
            <person name="Yakovlev I."/>
            <person name="Garbelotto M."/>
            <person name="Martin F."/>
            <person name="Grigoriev I.V."/>
            <person name="Stenlid J."/>
        </authorList>
    </citation>
    <scope>NUCLEOTIDE SEQUENCE [LARGE SCALE GENOMIC DNA]</scope>
    <source>
        <strain evidence="2 3">TC 32-1</strain>
    </source>
</reference>
<dbReference type="EMBL" id="KI925455">
    <property type="protein sequence ID" value="ETW86134.1"/>
    <property type="molecule type" value="Genomic_DNA"/>
</dbReference>
<dbReference type="GO" id="GO:0051315">
    <property type="term" value="P:attachment of mitotic spindle microtubules to kinetochore"/>
    <property type="evidence" value="ECO:0007669"/>
    <property type="project" value="TreeGrafter"/>
</dbReference>
<dbReference type="Gene3D" id="3.90.1150.80">
    <property type="match status" value="1"/>
</dbReference>
<evidence type="ECO:0000313" key="3">
    <source>
        <dbReference type="Proteomes" id="UP000030671"/>
    </source>
</evidence>
<dbReference type="AlphaFoldDB" id="W4KK97"/>
<keyword evidence="3" id="KW-1185">Reference proteome</keyword>
<dbReference type="InterPro" id="IPR040349">
    <property type="entry name" value="Csm1/Pcs1"/>
</dbReference>
<dbReference type="PANTHER" id="PTHR28006:SF1">
    <property type="entry name" value="MONOPOLIN COMPLEX SUBUNIT CSM1"/>
    <property type="match status" value="1"/>
</dbReference>
<evidence type="ECO:0000313" key="2">
    <source>
        <dbReference type="EMBL" id="ETW86134.1"/>
    </source>
</evidence>
<dbReference type="InParanoid" id="W4KK97"/>
<evidence type="ECO:0008006" key="4">
    <source>
        <dbReference type="Google" id="ProtNLM"/>
    </source>
</evidence>
<dbReference type="GO" id="GO:0034506">
    <property type="term" value="C:chromosome, centromeric core domain"/>
    <property type="evidence" value="ECO:0007669"/>
    <property type="project" value="TreeGrafter"/>
</dbReference>
<dbReference type="Proteomes" id="UP000030671">
    <property type="component" value="Unassembled WGS sequence"/>
</dbReference>
<feature type="compositionally biased region" description="Low complexity" evidence="1">
    <location>
        <begin position="243"/>
        <end position="253"/>
    </location>
</feature>
<dbReference type="GO" id="GO:0005730">
    <property type="term" value="C:nucleolus"/>
    <property type="evidence" value="ECO:0007669"/>
    <property type="project" value="TreeGrafter"/>
</dbReference>
<dbReference type="RefSeq" id="XP_009542905.1">
    <property type="nucleotide sequence ID" value="XM_009544610.1"/>
</dbReference>
<name>W4KK97_HETIT</name>
<evidence type="ECO:0000256" key="1">
    <source>
        <dbReference type="SAM" id="MobiDB-lite"/>
    </source>
</evidence>
<dbReference type="CDD" id="cd23787">
    <property type="entry name" value="RWD_CSM1"/>
    <property type="match status" value="1"/>
</dbReference>
<dbReference type="GO" id="GO:0072686">
    <property type="term" value="C:mitotic spindle"/>
    <property type="evidence" value="ECO:0007669"/>
    <property type="project" value="TreeGrafter"/>
</dbReference>
<dbReference type="GO" id="GO:0033551">
    <property type="term" value="C:monopolin complex"/>
    <property type="evidence" value="ECO:0007669"/>
    <property type="project" value="InterPro"/>
</dbReference>
<gene>
    <name evidence="2" type="ORF">HETIRDRAFT_380402</name>
</gene>
<dbReference type="GO" id="GO:1990644">
    <property type="term" value="F:microtubule site clamp"/>
    <property type="evidence" value="ECO:0007669"/>
    <property type="project" value="TreeGrafter"/>
</dbReference>
<dbReference type="GO" id="GO:0045144">
    <property type="term" value="P:meiotic sister chromatid segregation"/>
    <property type="evidence" value="ECO:0007669"/>
    <property type="project" value="TreeGrafter"/>
</dbReference>
<organism evidence="2 3">
    <name type="scientific">Heterobasidion irregulare (strain TC 32-1)</name>
    <dbReference type="NCBI Taxonomy" id="747525"/>
    <lineage>
        <taxon>Eukaryota</taxon>
        <taxon>Fungi</taxon>
        <taxon>Dikarya</taxon>
        <taxon>Basidiomycota</taxon>
        <taxon>Agaricomycotina</taxon>
        <taxon>Agaricomycetes</taxon>
        <taxon>Russulales</taxon>
        <taxon>Bondarzewiaceae</taxon>
        <taxon>Heterobasidion</taxon>
        <taxon>Heterobasidion annosum species complex</taxon>
    </lineage>
</organism>
<dbReference type="PANTHER" id="PTHR28006">
    <property type="entry name" value="MONOPOLIN COMPLEX SUBUNIT CSM1"/>
    <property type="match status" value="1"/>
</dbReference>
<dbReference type="InterPro" id="IPR038608">
    <property type="entry name" value="Csm1/Pcs1_C_sf"/>
</dbReference>
<feature type="region of interest" description="Disordered" evidence="1">
    <location>
        <begin position="1"/>
        <end position="41"/>
    </location>
</feature>
<protein>
    <recommendedName>
        <fullName evidence="4">Monopolin complex subunit Csm1/Pcs1 C-terminal domain-containing protein</fullName>
    </recommendedName>
</protein>
<dbReference type="eggNOG" id="ENOG502SC4G">
    <property type="taxonomic scope" value="Eukaryota"/>
</dbReference>
<dbReference type="OrthoDB" id="3216420at2759"/>
<sequence length="391" mass="43842">MTKNKAKRTEPPTVNGKATTRVNGKPKADPPHKLSKKVSKTIPMEVKEDFEMIEGSEDEIPITQKVVASRKARQTSTTVPLAPRVKENAVSTREFERITKQLEEVISQRDQLTNQLEELFSIRQTEQEEALEASNVVYETKIKAQEDLIQELTSQIARIDPLVNTGQTSTLHFLTREAAEEEQRAIKAKIADLKSVIKEKDQIIKSKDIDIENVRQQLKDAQKELDAEVERSKAIASKARGPAATATTSAKSVSVHDPHHSATIQLYEDVTNLLITGAKIAEGPMPKTDSVTFRCVYSGGSPTKSLNFSLHTYWTPKHDAQEPYALTDFDEQVQFTPLELDKESPDFVESLDFLKDTFTFSRNQMDVFLKTLWDNVGGPGADNDDDVEMVE</sequence>
<dbReference type="GeneID" id="20672020"/>
<accession>W4KK97</accession>
<dbReference type="KEGG" id="hir:HETIRDRAFT_380402"/>
<dbReference type="HOGENOM" id="CLU_042819_0_0_1"/>
<feature type="region of interest" description="Disordered" evidence="1">
    <location>
        <begin position="233"/>
        <end position="257"/>
    </location>
</feature>